<feature type="domain" description="PPC" evidence="8">
    <location>
        <begin position="153"/>
        <end position="296"/>
    </location>
</feature>
<feature type="region of interest" description="Disordered" evidence="7">
    <location>
        <begin position="297"/>
        <end position="354"/>
    </location>
</feature>
<keyword evidence="9" id="KW-1185">Reference proteome</keyword>
<keyword evidence="3 6" id="KW-0238">DNA-binding</keyword>
<evidence type="ECO:0000313" key="9">
    <source>
        <dbReference type="Proteomes" id="UP000694864"/>
    </source>
</evidence>
<keyword evidence="5 6" id="KW-0539">Nucleus</keyword>
<dbReference type="SUPFAM" id="SSF117856">
    <property type="entry name" value="AF0104/ALDC/Ptd012-like"/>
    <property type="match status" value="1"/>
</dbReference>
<comment type="function">
    <text evidence="6">Transcription factor that specifically binds AT-rich DNA sequences related to the nuclear matrix attachment regions (MARs).</text>
</comment>
<dbReference type="InterPro" id="IPR039605">
    <property type="entry name" value="AHL"/>
</dbReference>
<dbReference type="PANTHER" id="PTHR31500">
    <property type="entry name" value="AT-HOOK MOTIF NUCLEAR-LOCALIZED PROTEIN 9"/>
    <property type="match status" value="1"/>
</dbReference>
<feature type="compositionally biased region" description="Polar residues" evidence="7">
    <location>
        <begin position="297"/>
        <end position="316"/>
    </location>
</feature>
<sequence>MEITGGEVVKTTTGTDGGVTVVRSNAPSDFHMAPRSETSNPPHTSSLSHPPPPPPSQSSFAPPPPPATYSGGPVKKRRGRPRKYDGAATVTLSPNPISSAAPTTSRVIDFSVSEKRDKVMISATTTSSNSFIRPKYHHQVENLGEWAAPSSAGANFTPHILTVNAGEDVTQKIISFSQQRSVAICVLCANGVVSSVTLRQPDSCGGTLTYEGRFEILSLSGTFMPSSDADGTRSRTGGMSVSLASPDGGVVGGGVAGLLIAATPIQVVGGVVGGGVAGLLIAATPIQVVVGSFLPGTNQQDQRPRQQNHNFMSSPMPTIRPMPSSSLPISTWTPPLPFDPRHKPSHHDINITLT</sequence>
<evidence type="ECO:0000256" key="5">
    <source>
        <dbReference type="ARBA" id="ARBA00023242"/>
    </source>
</evidence>
<keyword evidence="4 6" id="KW-0804">Transcription</keyword>
<accession>A0ABM0V053</accession>
<dbReference type="PANTHER" id="PTHR31500:SF117">
    <property type="entry name" value="AT-HOOK MOTIF NUCLEAR-LOCALIZED PROTEIN 2"/>
    <property type="match status" value="1"/>
</dbReference>
<dbReference type="GeneID" id="104731217"/>
<reference evidence="10" key="2">
    <citation type="submission" date="2025-08" db="UniProtKB">
        <authorList>
            <consortium name="RefSeq"/>
        </authorList>
    </citation>
    <scope>IDENTIFICATION</scope>
    <source>
        <tissue evidence="10">Leaf</tissue>
    </source>
</reference>
<dbReference type="Proteomes" id="UP000694864">
    <property type="component" value="Chromosome 12"/>
</dbReference>
<dbReference type="Gene3D" id="3.30.1330.80">
    <property type="entry name" value="Hypothetical protein, similar to alpha- acetolactate decarboxylase, domain 2"/>
    <property type="match status" value="1"/>
</dbReference>
<evidence type="ECO:0000256" key="3">
    <source>
        <dbReference type="ARBA" id="ARBA00023125"/>
    </source>
</evidence>
<feature type="compositionally biased region" description="Pro residues" evidence="7">
    <location>
        <begin position="49"/>
        <end position="67"/>
    </location>
</feature>
<feature type="compositionally biased region" description="Low complexity" evidence="7">
    <location>
        <begin position="1"/>
        <end position="22"/>
    </location>
</feature>
<feature type="compositionally biased region" description="Basic and acidic residues" evidence="7">
    <location>
        <begin position="339"/>
        <end position="354"/>
    </location>
</feature>
<evidence type="ECO:0000256" key="6">
    <source>
        <dbReference type="RuleBase" id="RU367031"/>
    </source>
</evidence>
<feature type="region of interest" description="Disordered" evidence="7">
    <location>
        <begin position="1"/>
        <end position="102"/>
    </location>
</feature>
<dbReference type="Pfam" id="PF03479">
    <property type="entry name" value="PCC"/>
    <property type="match status" value="1"/>
</dbReference>
<dbReference type="PROSITE" id="PS51742">
    <property type="entry name" value="PPC"/>
    <property type="match status" value="1"/>
</dbReference>
<gene>
    <name evidence="10" type="primary">LOC104731217</name>
</gene>
<name>A0ABM0V053_CAMSA</name>
<dbReference type="RefSeq" id="XP_010448837.1">
    <property type="nucleotide sequence ID" value="XM_010450535.2"/>
</dbReference>
<feature type="compositionally biased region" description="Low complexity" evidence="7">
    <location>
        <begin position="39"/>
        <end position="48"/>
    </location>
</feature>
<feature type="compositionally biased region" description="Polar residues" evidence="7">
    <location>
        <begin position="90"/>
        <end position="102"/>
    </location>
</feature>
<proteinExistence type="predicted"/>
<keyword evidence="2 6" id="KW-0805">Transcription regulation</keyword>
<evidence type="ECO:0000313" key="10">
    <source>
        <dbReference type="RefSeq" id="XP_010448837.1"/>
    </source>
</evidence>
<dbReference type="CDD" id="cd11378">
    <property type="entry name" value="DUF296"/>
    <property type="match status" value="1"/>
</dbReference>
<evidence type="ECO:0000256" key="7">
    <source>
        <dbReference type="SAM" id="MobiDB-lite"/>
    </source>
</evidence>
<comment type="domain">
    <text evidence="6">The PPC domain mediates interactions between AHL proteins.</text>
</comment>
<evidence type="ECO:0000256" key="1">
    <source>
        <dbReference type="ARBA" id="ARBA00004123"/>
    </source>
</evidence>
<dbReference type="InterPro" id="IPR005175">
    <property type="entry name" value="PPC_dom"/>
</dbReference>
<evidence type="ECO:0000256" key="4">
    <source>
        <dbReference type="ARBA" id="ARBA00023163"/>
    </source>
</evidence>
<feature type="compositionally biased region" description="Polar residues" evidence="7">
    <location>
        <begin position="323"/>
        <end position="333"/>
    </location>
</feature>
<evidence type="ECO:0000259" key="8">
    <source>
        <dbReference type="PROSITE" id="PS51742"/>
    </source>
</evidence>
<reference evidence="9" key="1">
    <citation type="journal article" date="2014" name="Nat. Commun.">
        <title>The emerging biofuel crop Camelina sativa retains a highly undifferentiated hexaploid genome structure.</title>
        <authorList>
            <person name="Kagale S."/>
            <person name="Koh C."/>
            <person name="Nixon J."/>
            <person name="Bollina V."/>
            <person name="Clarke W.E."/>
            <person name="Tuteja R."/>
            <person name="Spillane C."/>
            <person name="Robinson S.J."/>
            <person name="Links M.G."/>
            <person name="Clarke C."/>
            <person name="Higgins E.E."/>
            <person name="Huebert T."/>
            <person name="Sharpe A.G."/>
            <person name="Parkin I.A."/>
        </authorList>
    </citation>
    <scope>NUCLEOTIDE SEQUENCE [LARGE SCALE GENOMIC DNA]</scope>
    <source>
        <strain evidence="9">cv. DH55</strain>
    </source>
</reference>
<protein>
    <recommendedName>
        <fullName evidence="6">AT-hook motif nuclear-localized protein</fullName>
    </recommendedName>
</protein>
<organism evidence="9 10">
    <name type="scientific">Camelina sativa</name>
    <name type="common">False flax</name>
    <name type="synonym">Myagrum sativum</name>
    <dbReference type="NCBI Taxonomy" id="90675"/>
    <lineage>
        <taxon>Eukaryota</taxon>
        <taxon>Viridiplantae</taxon>
        <taxon>Streptophyta</taxon>
        <taxon>Embryophyta</taxon>
        <taxon>Tracheophyta</taxon>
        <taxon>Spermatophyta</taxon>
        <taxon>Magnoliopsida</taxon>
        <taxon>eudicotyledons</taxon>
        <taxon>Gunneridae</taxon>
        <taxon>Pentapetalae</taxon>
        <taxon>rosids</taxon>
        <taxon>malvids</taxon>
        <taxon>Brassicales</taxon>
        <taxon>Brassicaceae</taxon>
        <taxon>Camelineae</taxon>
        <taxon>Camelina</taxon>
    </lineage>
</organism>
<evidence type="ECO:0000256" key="2">
    <source>
        <dbReference type="ARBA" id="ARBA00023015"/>
    </source>
</evidence>
<comment type="subcellular location">
    <subcellularLocation>
        <location evidence="1 6">Nucleus</location>
    </subcellularLocation>
</comment>